<reference evidence="1 2" key="1">
    <citation type="submission" date="2013-01" db="EMBL/GenBank/DDBJ databases">
        <authorList>
            <person name="Harkins D.M."/>
            <person name="Durkin A.S."/>
            <person name="Brinkac L.M."/>
            <person name="Haft D.H."/>
            <person name="Selengut J.D."/>
            <person name="Sanka R."/>
            <person name="DePew J."/>
            <person name="Purushe J."/>
            <person name="Peacock S.J."/>
            <person name="Thaipadungpanit J."/>
            <person name="Wuthiekanun V.W."/>
            <person name="Day N.P."/>
            <person name="Vinetz J.M."/>
            <person name="Sutton G.G."/>
            <person name="Nierman W.C."/>
            <person name="Fouts D.E."/>
        </authorList>
    </citation>
    <scope>NUCLEOTIDE SEQUENCE [LARGE SCALE GENOMIC DNA]</scope>
    <source>
        <strain evidence="1 2">L0374</strain>
    </source>
</reference>
<comment type="caution">
    <text evidence="1">The sequence shown here is derived from an EMBL/GenBank/DDBJ whole genome shotgun (WGS) entry which is preliminary data.</text>
</comment>
<sequence length="52" mass="6420">MLDFIEISKIDFTKTFFKEGDLNYSPQFMKVWKTIQNYIIKYLIFCFRILDI</sequence>
<accession>M6K211</accession>
<evidence type="ECO:0000313" key="2">
    <source>
        <dbReference type="Proteomes" id="UP000012137"/>
    </source>
</evidence>
<dbReference type="AlphaFoldDB" id="M6K211"/>
<proteinExistence type="predicted"/>
<name>M6K211_LEPIR</name>
<protein>
    <submittedName>
        <fullName evidence="1">Uncharacterized protein</fullName>
    </submittedName>
</protein>
<dbReference type="EMBL" id="AHMZ02000140">
    <property type="protein sequence ID" value="EMN28151.1"/>
    <property type="molecule type" value="Genomic_DNA"/>
</dbReference>
<evidence type="ECO:0000313" key="1">
    <source>
        <dbReference type="EMBL" id="EMN28151.1"/>
    </source>
</evidence>
<organism evidence="1 2">
    <name type="scientific">Leptospira interrogans serovar Pyrogenes str. L0374</name>
    <dbReference type="NCBI Taxonomy" id="1049928"/>
    <lineage>
        <taxon>Bacteria</taxon>
        <taxon>Pseudomonadati</taxon>
        <taxon>Spirochaetota</taxon>
        <taxon>Spirochaetia</taxon>
        <taxon>Leptospirales</taxon>
        <taxon>Leptospiraceae</taxon>
        <taxon>Leptospira</taxon>
    </lineage>
</organism>
<gene>
    <name evidence="1" type="ORF">LEP1GSC083_5116</name>
</gene>
<dbReference type="Proteomes" id="UP000012137">
    <property type="component" value="Unassembled WGS sequence"/>
</dbReference>